<evidence type="ECO:0000256" key="1">
    <source>
        <dbReference type="SAM" id="MobiDB-lite"/>
    </source>
</evidence>
<organism evidence="2">
    <name type="scientific">Tanacetum cinerariifolium</name>
    <name type="common">Dalmatian daisy</name>
    <name type="synonym">Chrysanthemum cinerariifolium</name>
    <dbReference type="NCBI Taxonomy" id="118510"/>
    <lineage>
        <taxon>Eukaryota</taxon>
        <taxon>Viridiplantae</taxon>
        <taxon>Streptophyta</taxon>
        <taxon>Embryophyta</taxon>
        <taxon>Tracheophyta</taxon>
        <taxon>Spermatophyta</taxon>
        <taxon>Magnoliopsida</taxon>
        <taxon>eudicotyledons</taxon>
        <taxon>Gunneridae</taxon>
        <taxon>Pentapetalae</taxon>
        <taxon>asterids</taxon>
        <taxon>campanulids</taxon>
        <taxon>Asterales</taxon>
        <taxon>Asteraceae</taxon>
        <taxon>Asteroideae</taxon>
        <taxon>Anthemideae</taxon>
        <taxon>Anthemidinae</taxon>
        <taxon>Tanacetum</taxon>
    </lineage>
</organism>
<feature type="non-terminal residue" evidence="2">
    <location>
        <position position="1"/>
    </location>
</feature>
<feature type="region of interest" description="Disordered" evidence="1">
    <location>
        <begin position="44"/>
        <end position="83"/>
    </location>
</feature>
<proteinExistence type="predicted"/>
<dbReference type="EMBL" id="BKCJ011455386">
    <property type="protein sequence ID" value="GFD35160.1"/>
    <property type="molecule type" value="Genomic_DNA"/>
</dbReference>
<accession>A0A699VL25</accession>
<gene>
    <name evidence="2" type="ORF">Tci_907129</name>
</gene>
<name>A0A699VL25_TANCI</name>
<sequence>RGDGKGNGGDGIGSGGESKAACLAIDASIDSDMGGSSLTVFRALRRRGPPRDPPLDPLLDPPLDPPLDPLQDQSLSCSLGMQR</sequence>
<feature type="compositionally biased region" description="Polar residues" evidence="1">
    <location>
        <begin position="71"/>
        <end position="83"/>
    </location>
</feature>
<comment type="caution">
    <text evidence="2">The sequence shown here is derived from an EMBL/GenBank/DDBJ whole genome shotgun (WGS) entry which is preliminary data.</text>
</comment>
<dbReference type="AlphaFoldDB" id="A0A699VL25"/>
<reference evidence="2" key="1">
    <citation type="journal article" date="2019" name="Sci. Rep.">
        <title>Draft genome of Tanacetum cinerariifolium, the natural source of mosquito coil.</title>
        <authorList>
            <person name="Yamashiro T."/>
            <person name="Shiraishi A."/>
            <person name="Satake H."/>
            <person name="Nakayama K."/>
        </authorList>
    </citation>
    <scope>NUCLEOTIDE SEQUENCE</scope>
</reference>
<feature type="compositionally biased region" description="Pro residues" evidence="1">
    <location>
        <begin position="55"/>
        <end position="68"/>
    </location>
</feature>
<protein>
    <submittedName>
        <fullName evidence="2">Uncharacterized protein</fullName>
    </submittedName>
</protein>
<evidence type="ECO:0000313" key="2">
    <source>
        <dbReference type="EMBL" id="GFD35160.1"/>
    </source>
</evidence>